<dbReference type="RefSeq" id="WP_203169014.1">
    <property type="nucleotide sequence ID" value="NZ_JAEVLS010000004.1"/>
</dbReference>
<gene>
    <name evidence="7" type="ORF">JM946_19365</name>
</gene>
<feature type="domain" description="PLD phosphodiesterase" evidence="6">
    <location>
        <begin position="346"/>
        <end position="373"/>
    </location>
</feature>
<dbReference type="SUPFAM" id="SSF56024">
    <property type="entry name" value="Phospholipase D/nuclease"/>
    <property type="match status" value="2"/>
</dbReference>
<sequence>MLPRPTDNGSILRPGQTCWRASLAERATLLVDGQEYFAALRAALLRARKLVLIAGWDIDSRVNLPIAAGASGEALSAPTQLGELLGYLLRTRPGLQVHVTRWNYHWFYRDDREVDTREQLEARGVHFYEDAQHPTTGCVHHKVVVIDDALAFVGGIDLTHSRWDTRDHAPDDPRRSNVDGQPYMPVHDTQLCVSGPIVSDVAAYLRENWPAGEAPAPVQVDSACWPEELPVHFHRIAAGVCRTLPSPPCTVAVREVEAFYLAAIARTEHSLYLENQYFTCPDIAQAIAARCRQVPTLQGLLVGMERPKTAAELHTMGHGMQRFYRVLAENGVTDRVPLVAALSGSEGINLHSKLGLFDDRWLTVGSANLNRRSMGFDVECNLVLEASTPEHRQRMLELRNGLLAEHSNMTSSAVAEVVRVHGLAQLPTLTCGQRRLVRLRPDTLPAHFGPLLVPIFDRDCHWIPPPTARSKSRGLFAQVAVLGLVALGAGAWWDELPHLQTLTRSVTTVIDELQVEAETSLRYFESQQAKKASDPRPPATASARGSDTETSK</sequence>
<dbReference type="Gene3D" id="3.30.870.10">
    <property type="entry name" value="Endonuclease Chain A"/>
    <property type="match status" value="2"/>
</dbReference>
<keyword evidence="3" id="KW-0378">Hydrolase</keyword>
<reference evidence="7 8" key="1">
    <citation type="journal article" date="2021" name="Int. J. Syst. Evol. Microbiol.">
        <title>Steroidobacter gossypii sp. nov., isolated from soil of cotton cropping field.</title>
        <authorList>
            <person name="Huang R."/>
            <person name="Yang S."/>
            <person name="Zhen C."/>
            <person name="Liu W."/>
        </authorList>
    </citation>
    <scope>NUCLEOTIDE SEQUENCE [LARGE SCALE GENOMIC DNA]</scope>
    <source>
        <strain evidence="7 8">S1-65</strain>
    </source>
</reference>
<dbReference type="Proteomes" id="UP000661077">
    <property type="component" value="Unassembled WGS sequence"/>
</dbReference>
<evidence type="ECO:0000256" key="4">
    <source>
        <dbReference type="ARBA" id="ARBA00023098"/>
    </source>
</evidence>
<proteinExistence type="predicted"/>
<dbReference type="InterPro" id="IPR025202">
    <property type="entry name" value="PLD-like_dom"/>
</dbReference>
<accession>A0ABS1X0Z0</accession>
<dbReference type="PROSITE" id="PS50035">
    <property type="entry name" value="PLD"/>
    <property type="match status" value="2"/>
</dbReference>
<comment type="caution">
    <text evidence="7">The sequence shown here is derived from an EMBL/GenBank/DDBJ whole genome shotgun (WGS) entry which is preliminary data.</text>
</comment>
<evidence type="ECO:0000256" key="2">
    <source>
        <dbReference type="ARBA" id="ARBA00022737"/>
    </source>
</evidence>
<comment type="catalytic activity">
    <reaction evidence="1">
        <text>a 1,2-diacyl-sn-glycero-3-phosphocholine + H2O = a 1,2-diacyl-sn-glycero-3-phosphate + choline + H(+)</text>
        <dbReference type="Rhea" id="RHEA:14445"/>
        <dbReference type="ChEBI" id="CHEBI:15354"/>
        <dbReference type="ChEBI" id="CHEBI:15377"/>
        <dbReference type="ChEBI" id="CHEBI:15378"/>
        <dbReference type="ChEBI" id="CHEBI:57643"/>
        <dbReference type="ChEBI" id="CHEBI:58608"/>
        <dbReference type="EC" id="3.1.4.4"/>
    </reaction>
</comment>
<evidence type="ECO:0000259" key="6">
    <source>
        <dbReference type="PROSITE" id="PS50035"/>
    </source>
</evidence>
<keyword evidence="8" id="KW-1185">Reference proteome</keyword>
<dbReference type="InterPro" id="IPR015679">
    <property type="entry name" value="PLipase_D_fam"/>
</dbReference>
<protein>
    <recommendedName>
        <fullName evidence="6">PLD phosphodiesterase domain-containing protein</fullName>
    </recommendedName>
</protein>
<evidence type="ECO:0000313" key="8">
    <source>
        <dbReference type="Proteomes" id="UP000661077"/>
    </source>
</evidence>
<evidence type="ECO:0000256" key="3">
    <source>
        <dbReference type="ARBA" id="ARBA00022801"/>
    </source>
</evidence>
<feature type="domain" description="PLD phosphodiesterase" evidence="6">
    <location>
        <begin position="135"/>
        <end position="162"/>
    </location>
</feature>
<evidence type="ECO:0000313" key="7">
    <source>
        <dbReference type="EMBL" id="MBM0106900.1"/>
    </source>
</evidence>
<dbReference type="SMART" id="SM00155">
    <property type="entry name" value="PLDc"/>
    <property type="match status" value="2"/>
</dbReference>
<dbReference type="Pfam" id="PF13091">
    <property type="entry name" value="PLDc_2"/>
    <property type="match status" value="1"/>
</dbReference>
<dbReference type="PANTHER" id="PTHR18896:SF76">
    <property type="entry name" value="PHOSPHOLIPASE"/>
    <property type="match status" value="1"/>
</dbReference>
<name>A0ABS1X0Z0_9GAMM</name>
<dbReference type="InterPro" id="IPR001736">
    <property type="entry name" value="PLipase_D/transphosphatidylase"/>
</dbReference>
<dbReference type="PANTHER" id="PTHR18896">
    <property type="entry name" value="PHOSPHOLIPASE D"/>
    <property type="match status" value="1"/>
</dbReference>
<evidence type="ECO:0000256" key="1">
    <source>
        <dbReference type="ARBA" id="ARBA00000798"/>
    </source>
</evidence>
<dbReference type="Pfam" id="PF00614">
    <property type="entry name" value="PLDc"/>
    <property type="match status" value="1"/>
</dbReference>
<organism evidence="7 8">
    <name type="scientific">Steroidobacter gossypii</name>
    <dbReference type="NCBI Taxonomy" id="2805490"/>
    <lineage>
        <taxon>Bacteria</taxon>
        <taxon>Pseudomonadati</taxon>
        <taxon>Pseudomonadota</taxon>
        <taxon>Gammaproteobacteria</taxon>
        <taxon>Steroidobacterales</taxon>
        <taxon>Steroidobacteraceae</taxon>
        <taxon>Steroidobacter</taxon>
    </lineage>
</organism>
<keyword evidence="4" id="KW-0443">Lipid metabolism</keyword>
<keyword evidence="2" id="KW-0677">Repeat</keyword>
<evidence type="ECO:0000256" key="5">
    <source>
        <dbReference type="SAM" id="MobiDB-lite"/>
    </source>
</evidence>
<dbReference type="EMBL" id="JAEVLS010000004">
    <property type="protein sequence ID" value="MBM0106900.1"/>
    <property type="molecule type" value="Genomic_DNA"/>
</dbReference>
<feature type="region of interest" description="Disordered" evidence="5">
    <location>
        <begin position="526"/>
        <end position="552"/>
    </location>
</feature>